<dbReference type="GO" id="GO:0000976">
    <property type="term" value="F:transcription cis-regulatory region binding"/>
    <property type="evidence" value="ECO:0007669"/>
    <property type="project" value="TreeGrafter"/>
</dbReference>
<dbReference type="InterPro" id="IPR001005">
    <property type="entry name" value="SANT/Myb"/>
</dbReference>
<evidence type="ECO:0000256" key="1">
    <source>
        <dbReference type="SAM" id="Coils"/>
    </source>
</evidence>
<feature type="compositionally biased region" description="Acidic residues" evidence="2">
    <location>
        <begin position="53"/>
        <end position="78"/>
    </location>
</feature>
<dbReference type="EMBL" id="OR463488">
    <property type="protein sequence ID" value="WNP90955.1"/>
    <property type="molecule type" value="mRNA"/>
</dbReference>
<organism evidence="4">
    <name type="scientific">Medicago sativa</name>
    <name type="common">Alfalfa</name>
    <dbReference type="NCBI Taxonomy" id="3879"/>
    <lineage>
        <taxon>Eukaryota</taxon>
        <taxon>Viridiplantae</taxon>
        <taxon>Streptophyta</taxon>
        <taxon>Embryophyta</taxon>
        <taxon>Tracheophyta</taxon>
        <taxon>Spermatophyta</taxon>
        <taxon>Magnoliopsida</taxon>
        <taxon>eudicotyledons</taxon>
        <taxon>Gunneridae</taxon>
        <taxon>Pentapetalae</taxon>
        <taxon>rosids</taxon>
        <taxon>fabids</taxon>
        <taxon>Fabales</taxon>
        <taxon>Fabaceae</taxon>
        <taxon>Papilionoideae</taxon>
        <taxon>50 kb inversion clade</taxon>
        <taxon>NPAAA clade</taxon>
        <taxon>Hologalegina</taxon>
        <taxon>IRL clade</taxon>
        <taxon>Trifolieae</taxon>
        <taxon>Medicago</taxon>
    </lineage>
</organism>
<evidence type="ECO:0000313" key="4">
    <source>
        <dbReference type="EMBL" id="WNP90955.1"/>
    </source>
</evidence>
<evidence type="ECO:0000259" key="3">
    <source>
        <dbReference type="PROSITE" id="PS50090"/>
    </source>
</evidence>
<dbReference type="InterPro" id="IPR044822">
    <property type="entry name" value="Myb_DNA-bind_4"/>
</dbReference>
<name>A0AA96L8C4_MEDSA</name>
<protein>
    <recommendedName>
        <fullName evidence="3">Myb-like domain-containing protein</fullName>
    </recommendedName>
</protein>
<dbReference type="PANTHER" id="PTHR31307">
    <property type="entry name" value="TRIHELIX TRANSCRIPTION FACTOR ASIL2"/>
    <property type="match status" value="1"/>
</dbReference>
<feature type="compositionally biased region" description="Acidic residues" evidence="2">
    <location>
        <begin position="120"/>
        <end position="130"/>
    </location>
</feature>
<feature type="compositionally biased region" description="Basic and acidic residues" evidence="2">
    <location>
        <begin position="131"/>
        <end position="141"/>
    </location>
</feature>
<feature type="region of interest" description="Disordered" evidence="2">
    <location>
        <begin position="1"/>
        <end position="248"/>
    </location>
</feature>
<feature type="compositionally biased region" description="Acidic residues" evidence="2">
    <location>
        <begin position="100"/>
        <end position="110"/>
    </location>
</feature>
<feature type="compositionally biased region" description="Basic and acidic residues" evidence="2">
    <location>
        <begin position="406"/>
        <end position="426"/>
    </location>
</feature>
<feature type="compositionally biased region" description="Acidic residues" evidence="2">
    <location>
        <begin position="198"/>
        <end position="228"/>
    </location>
</feature>
<evidence type="ECO:0000256" key="2">
    <source>
        <dbReference type="SAM" id="MobiDB-lite"/>
    </source>
</evidence>
<dbReference type="Pfam" id="PF13837">
    <property type="entry name" value="Myb_DNA-bind_4"/>
    <property type="match status" value="1"/>
</dbReference>
<feature type="region of interest" description="Disordered" evidence="2">
    <location>
        <begin position="406"/>
        <end position="442"/>
    </location>
</feature>
<dbReference type="AlphaFoldDB" id="A0AA96L8C4"/>
<dbReference type="Gene3D" id="1.10.10.60">
    <property type="entry name" value="Homeodomain-like"/>
    <property type="match status" value="1"/>
</dbReference>
<feature type="compositionally biased region" description="Acidic residues" evidence="2">
    <location>
        <begin position="160"/>
        <end position="183"/>
    </location>
</feature>
<accession>A0AA96L8C4</accession>
<proteinExistence type="evidence at transcript level"/>
<feature type="domain" description="Myb-like" evidence="3">
    <location>
        <begin position="288"/>
        <end position="345"/>
    </location>
</feature>
<dbReference type="PANTHER" id="PTHR31307:SF6">
    <property type="entry name" value="OS01G0718900 PROTEIN"/>
    <property type="match status" value="1"/>
</dbReference>
<keyword evidence="1" id="KW-0175">Coiled coil</keyword>
<dbReference type="PROSITE" id="PS50090">
    <property type="entry name" value="MYB_LIKE"/>
    <property type="match status" value="1"/>
</dbReference>
<dbReference type="InterPro" id="IPR044823">
    <property type="entry name" value="ASIL1/2-like"/>
</dbReference>
<feature type="coiled-coil region" evidence="1">
    <location>
        <begin position="461"/>
        <end position="492"/>
    </location>
</feature>
<reference evidence="4" key="1">
    <citation type="submission" date="2023-08" db="EMBL/GenBank/DDBJ databases">
        <authorList>
            <person name="Pu J."/>
        </authorList>
    </citation>
    <scope>NUCLEOTIDE SEQUENCE</scope>
</reference>
<sequence>MDDIDDDAIARYPSNPYGVGYPNNQGYGNLKHPLRNSSYSHPAANESTRDYDHVDDEDQLGGNDDEDRLGGNDDDVVDEDRLGGNGDDVVDEDRIGGNDDVVDDDDDDDDVDHHSLKQVDEDDDTDGGGDDNDRQSEEYGYLKHSVRNSPYSQPFGNEGNNDEDEDEEDEERLVEEDDDDVDIDQNNNVQLSLKHADEEDSNDEDGDRDENVDDEDGDRDENVDDNDGDNDKKQESYAMMNEDELEWHPKKQKLKSLMSTYEFAARVPTPSAAAAKRSFGVRNSLTEWTEKETFVLLDAWGDRFLQHRRKSLRSEEWQQVAEKVSVVSKVERTGTQCRNRLDTLKKKYKKDKIKFQDMGGGDRKWVYFQKMDKLMSSPPQQARLPCRSNSRERIFMKPGVYVNHANEMDDMKDSPPENTESVRVEGFEGPCPKKRRKGRGSDEFSSFKLLADSIQNFGKIYEKIENNKRQQMMELEKMRMDFLNDLEAQKRQIFERLQSEILKIEQRDD</sequence>
<dbReference type="GO" id="GO:0005634">
    <property type="term" value="C:nucleus"/>
    <property type="evidence" value="ECO:0007669"/>
    <property type="project" value="TreeGrafter"/>
</dbReference>